<dbReference type="SUPFAM" id="SSF52777">
    <property type="entry name" value="CoA-dependent acyltransferases"/>
    <property type="match status" value="1"/>
</dbReference>
<name>A0A2G9TCJ6_TELCI</name>
<feature type="domain" description="Choline/carnitine acyltransferase" evidence="1">
    <location>
        <begin position="19"/>
        <end position="76"/>
    </location>
</feature>
<gene>
    <name evidence="2" type="ORF">TELCIR_22921</name>
</gene>
<dbReference type="InterPro" id="IPR042231">
    <property type="entry name" value="Cho/carn_acyl_trans_2"/>
</dbReference>
<dbReference type="Gene3D" id="3.30.559.70">
    <property type="entry name" value="Choline/Carnitine o-acyltransferase, domain 2"/>
    <property type="match status" value="1"/>
</dbReference>
<dbReference type="OrthoDB" id="240216at2759"/>
<organism evidence="2 3">
    <name type="scientific">Teladorsagia circumcincta</name>
    <name type="common">Brown stomach worm</name>
    <name type="synonym">Ostertagia circumcincta</name>
    <dbReference type="NCBI Taxonomy" id="45464"/>
    <lineage>
        <taxon>Eukaryota</taxon>
        <taxon>Metazoa</taxon>
        <taxon>Ecdysozoa</taxon>
        <taxon>Nematoda</taxon>
        <taxon>Chromadorea</taxon>
        <taxon>Rhabditida</taxon>
        <taxon>Rhabditina</taxon>
        <taxon>Rhabditomorpha</taxon>
        <taxon>Strongyloidea</taxon>
        <taxon>Trichostrongylidae</taxon>
        <taxon>Teladorsagia</taxon>
    </lineage>
</organism>
<protein>
    <recommendedName>
        <fullName evidence="1">Choline/carnitine acyltransferase domain-containing protein</fullName>
    </recommendedName>
</protein>
<evidence type="ECO:0000313" key="2">
    <source>
        <dbReference type="EMBL" id="PIO55691.1"/>
    </source>
</evidence>
<dbReference type="InterPro" id="IPR039551">
    <property type="entry name" value="Cho/carn_acyl_trans"/>
</dbReference>
<sequence>MVAQSCLSGSTYTASNCHISRNEILQDMAGKTPFDMSQYKFMYGTTRIPRKGCDEIRYGCANENQSKHIIAIHNGH</sequence>
<dbReference type="AlphaFoldDB" id="A0A2G9TCJ6"/>
<proteinExistence type="predicted"/>
<evidence type="ECO:0000313" key="3">
    <source>
        <dbReference type="Proteomes" id="UP000230423"/>
    </source>
</evidence>
<dbReference type="Pfam" id="PF00755">
    <property type="entry name" value="Carn_acyltransf"/>
    <property type="match status" value="1"/>
</dbReference>
<dbReference type="Proteomes" id="UP000230423">
    <property type="component" value="Unassembled WGS sequence"/>
</dbReference>
<dbReference type="EMBL" id="KZ384633">
    <property type="protein sequence ID" value="PIO55691.1"/>
    <property type="molecule type" value="Genomic_DNA"/>
</dbReference>
<feature type="non-terminal residue" evidence="2">
    <location>
        <position position="76"/>
    </location>
</feature>
<keyword evidence="3" id="KW-1185">Reference proteome</keyword>
<evidence type="ECO:0000259" key="1">
    <source>
        <dbReference type="Pfam" id="PF00755"/>
    </source>
</evidence>
<reference evidence="2 3" key="1">
    <citation type="submission" date="2015-09" db="EMBL/GenBank/DDBJ databases">
        <title>Draft genome of the parasitic nematode Teladorsagia circumcincta isolate WARC Sus (inbred).</title>
        <authorList>
            <person name="Mitreva M."/>
        </authorList>
    </citation>
    <scope>NUCLEOTIDE SEQUENCE [LARGE SCALE GENOMIC DNA]</scope>
    <source>
        <strain evidence="2 3">S</strain>
    </source>
</reference>
<accession>A0A2G9TCJ6</accession>